<protein>
    <recommendedName>
        <fullName evidence="4">3-keto-disaccharide hydrolase domain-containing protein</fullName>
    </recommendedName>
</protein>
<sequence length="243" mass="26156">MKIHSALLALALLGCKEAAAPPPLNAMEPGQPMPADALTIDFEAEATGAAPSGFSSAVNKGRPGAWRVERVVGAPSGTNAVVQTDADRTNSRFPVLVYNDFQAADVDLSVRFQPVSGRVDQAAGLVWRYRDANNYYVVRANALEDNVVLYKVENGKRSDLPVKGAGSGYGVKADVPDQGWGELRVTARGPLFEVYLGERKLFEVEDRTFTGAGRVGVWTKADSVTRFDDLRMANLDAATQPSR</sequence>
<accession>A0A239IPS7</accession>
<dbReference type="Proteomes" id="UP000198339">
    <property type="component" value="Unassembled WGS sequence"/>
</dbReference>
<gene>
    <name evidence="2" type="ORF">SAMN06295955_108106</name>
</gene>
<reference evidence="2 3" key="1">
    <citation type="submission" date="2017-06" db="EMBL/GenBank/DDBJ databases">
        <authorList>
            <person name="Kim H.J."/>
            <person name="Triplett B.A."/>
        </authorList>
    </citation>
    <scope>NUCLEOTIDE SEQUENCE [LARGE SCALE GENOMIC DNA]</scope>
    <source>
        <strain evidence="2 3">DS15</strain>
    </source>
</reference>
<dbReference type="Gene3D" id="2.60.120.560">
    <property type="entry name" value="Exo-inulinase, domain 1"/>
    <property type="match status" value="1"/>
</dbReference>
<evidence type="ECO:0000256" key="1">
    <source>
        <dbReference type="SAM" id="SignalP"/>
    </source>
</evidence>
<feature type="chain" id="PRO_5013326023" description="3-keto-disaccharide hydrolase domain-containing protein" evidence="1">
    <location>
        <begin position="21"/>
        <end position="243"/>
    </location>
</feature>
<dbReference type="RefSeq" id="WP_089216218.1">
    <property type="nucleotide sequence ID" value="NZ_FZPA01000008.1"/>
</dbReference>
<keyword evidence="3" id="KW-1185">Reference proteome</keyword>
<dbReference type="PROSITE" id="PS51257">
    <property type="entry name" value="PROKAR_LIPOPROTEIN"/>
    <property type="match status" value="1"/>
</dbReference>
<proteinExistence type="predicted"/>
<feature type="signal peptide" evidence="1">
    <location>
        <begin position="1"/>
        <end position="20"/>
    </location>
</feature>
<dbReference type="AlphaFoldDB" id="A0A239IPS7"/>
<dbReference type="OrthoDB" id="9791814at2"/>
<keyword evidence="1" id="KW-0732">Signal</keyword>
<evidence type="ECO:0000313" key="3">
    <source>
        <dbReference type="Proteomes" id="UP000198339"/>
    </source>
</evidence>
<dbReference type="EMBL" id="FZPA01000008">
    <property type="protein sequence ID" value="SNS95786.1"/>
    <property type="molecule type" value="Genomic_DNA"/>
</dbReference>
<name>A0A239IPS7_9SPHN</name>
<organism evidence="2 3">
    <name type="scientific">Sphingopyxis indica</name>
    <dbReference type="NCBI Taxonomy" id="436663"/>
    <lineage>
        <taxon>Bacteria</taxon>
        <taxon>Pseudomonadati</taxon>
        <taxon>Pseudomonadota</taxon>
        <taxon>Alphaproteobacteria</taxon>
        <taxon>Sphingomonadales</taxon>
        <taxon>Sphingomonadaceae</taxon>
        <taxon>Sphingopyxis</taxon>
    </lineage>
</organism>
<evidence type="ECO:0008006" key="4">
    <source>
        <dbReference type="Google" id="ProtNLM"/>
    </source>
</evidence>
<evidence type="ECO:0000313" key="2">
    <source>
        <dbReference type="EMBL" id="SNS95786.1"/>
    </source>
</evidence>